<dbReference type="Proteomes" id="UP000735302">
    <property type="component" value="Unassembled WGS sequence"/>
</dbReference>
<keyword evidence="2" id="KW-1185">Reference proteome</keyword>
<evidence type="ECO:0000313" key="1">
    <source>
        <dbReference type="EMBL" id="GFO13322.1"/>
    </source>
</evidence>
<protein>
    <submittedName>
        <fullName evidence="1">Uncharacterized protein</fullName>
    </submittedName>
</protein>
<organism evidence="1 2">
    <name type="scientific">Plakobranchus ocellatus</name>
    <dbReference type="NCBI Taxonomy" id="259542"/>
    <lineage>
        <taxon>Eukaryota</taxon>
        <taxon>Metazoa</taxon>
        <taxon>Spiralia</taxon>
        <taxon>Lophotrochozoa</taxon>
        <taxon>Mollusca</taxon>
        <taxon>Gastropoda</taxon>
        <taxon>Heterobranchia</taxon>
        <taxon>Euthyneura</taxon>
        <taxon>Panpulmonata</taxon>
        <taxon>Sacoglossa</taxon>
        <taxon>Placobranchoidea</taxon>
        <taxon>Plakobranchidae</taxon>
        <taxon>Plakobranchus</taxon>
    </lineage>
</organism>
<reference evidence="1 2" key="1">
    <citation type="journal article" date="2021" name="Elife">
        <title>Chloroplast acquisition without the gene transfer in kleptoplastic sea slugs, Plakobranchus ocellatus.</title>
        <authorList>
            <person name="Maeda T."/>
            <person name="Takahashi S."/>
            <person name="Yoshida T."/>
            <person name="Shimamura S."/>
            <person name="Takaki Y."/>
            <person name="Nagai Y."/>
            <person name="Toyoda A."/>
            <person name="Suzuki Y."/>
            <person name="Arimoto A."/>
            <person name="Ishii H."/>
            <person name="Satoh N."/>
            <person name="Nishiyama T."/>
            <person name="Hasebe M."/>
            <person name="Maruyama T."/>
            <person name="Minagawa J."/>
            <person name="Obokata J."/>
            <person name="Shigenobu S."/>
        </authorList>
    </citation>
    <scope>NUCLEOTIDE SEQUENCE [LARGE SCALE GENOMIC DNA]</scope>
</reference>
<evidence type="ECO:0000313" key="2">
    <source>
        <dbReference type="Proteomes" id="UP000735302"/>
    </source>
</evidence>
<dbReference type="EMBL" id="BLXT01004484">
    <property type="protein sequence ID" value="GFO13322.1"/>
    <property type="molecule type" value="Genomic_DNA"/>
</dbReference>
<sequence>MWGPGKECAPPWLPRVVRGNQVMLSPMDCLSSVHGDISFSTWLLSSIPPSFLALSSRQLLLLLSSTSFSSHVESGIELIHRTVRVIRGD</sequence>
<accession>A0AAV4B2J8</accession>
<name>A0AAV4B2J8_9GAST</name>
<gene>
    <name evidence="1" type="ORF">PoB_003982700</name>
</gene>
<proteinExistence type="predicted"/>
<dbReference type="AlphaFoldDB" id="A0AAV4B2J8"/>
<comment type="caution">
    <text evidence="1">The sequence shown here is derived from an EMBL/GenBank/DDBJ whole genome shotgun (WGS) entry which is preliminary data.</text>
</comment>